<name>A0AC60PQU5_IXOPE</name>
<reference evidence="1 2" key="1">
    <citation type="journal article" date="2020" name="Cell">
        <title>Large-Scale Comparative Analyses of Tick Genomes Elucidate Their Genetic Diversity and Vector Capacities.</title>
        <authorList>
            <consortium name="Tick Genome and Microbiome Consortium (TIGMIC)"/>
            <person name="Jia N."/>
            <person name="Wang J."/>
            <person name="Shi W."/>
            <person name="Du L."/>
            <person name="Sun Y."/>
            <person name="Zhan W."/>
            <person name="Jiang J.F."/>
            <person name="Wang Q."/>
            <person name="Zhang B."/>
            <person name="Ji P."/>
            <person name="Bell-Sakyi L."/>
            <person name="Cui X.M."/>
            <person name="Yuan T.T."/>
            <person name="Jiang B.G."/>
            <person name="Yang W.F."/>
            <person name="Lam T.T."/>
            <person name="Chang Q.C."/>
            <person name="Ding S.J."/>
            <person name="Wang X.J."/>
            <person name="Zhu J.G."/>
            <person name="Ruan X.D."/>
            <person name="Zhao L."/>
            <person name="Wei J.T."/>
            <person name="Ye R.Z."/>
            <person name="Que T.C."/>
            <person name="Du C.H."/>
            <person name="Zhou Y.H."/>
            <person name="Cheng J.X."/>
            <person name="Dai P.F."/>
            <person name="Guo W.B."/>
            <person name="Han X.H."/>
            <person name="Huang E.J."/>
            <person name="Li L.F."/>
            <person name="Wei W."/>
            <person name="Gao Y.C."/>
            <person name="Liu J.Z."/>
            <person name="Shao H.Z."/>
            <person name="Wang X."/>
            <person name="Wang C.C."/>
            <person name="Yang T.C."/>
            <person name="Huo Q.B."/>
            <person name="Li W."/>
            <person name="Chen H.Y."/>
            <person name="Chen S.E."/>
            <person name="Zhou L.G."/>
            <person name="Ni X.B."/>
            <person name="Tian J.H."/>
            <person name="Sheng Y."/>
            <person name="Liu T."/>
            <person name="Pan Y.S."/>
            <person name="Xia L.Y."/>
            <person name="Li J."/>
            <person name="Zhao F."/>
            <person name="Cao W.C."/>
        </authorList>
    </citation>
    <scope>NUCLEOTIDE SEQUENCE [LARGE SCALE GENOMIC DNA]</scope>
    <source>
        <tissue evidence="1">Larvae</tissue>
    </source>
</reference>
<evidence type="ECO:0000313" key="2">
    <source>
        <dbReference type="Proteomes" id="UP000805193"/>
    </source>
</evidence>
<keyword evidence="2" id="KW-1185">Reference proteome</keyword>
<protein>
    <submittedName>
        <fullName evidence="1">Uncharacterized protein</fullName>
    </submittedName>
</protein>
<gene>
    <name evidence="1" type="ORF">HPB47_000855</name>
</gene>
<organism evidence="1 2">
    <name type="scientific">Ixodes persulcatus</name>
    <name type="common">Taiga tick</name>
    <dbReference type="NCBI Taxonomy" id="34615"/>
    <lineage>
        <taxon>Eukaryota</taxon>
        <taxon>Metazoa</taxon>
        <taxon>Ecdysozoa</taxon>
        <taxon>Arthropoda</taxon>
        <taxon>Chelicerata</taxon>
        <taxon>Arachnida</taxon>
        <taxon>Acari</taxon>
        <taxon>Parasitiformes</taxon>
        <taxon>Ixodida</taxon>
        <taxon>Ixodoidea</taxon>
        <taxon>Ixodidae</taxon>
        <taxon>Ixodinae</taxon>
        <taxon>Ixodes</taxon>
    </lineage>
</organism>
<comment type="caution">
    <text evidence="1">The sequence shown here is derived from an EMBL/GenBank/DDBJ whole genome shotgun (WGS) entry which is preliminary data.</text>
</comment>
<proteinExistence type="predicted"/>
<dbReference type="EMBL" id="JABSTQ010010111">
    <property type="protein sequence ID" value="KAG0423339.1"/>
    <property type="molecule type" value="Genomic_DNA"/>
</dbReference>
<dbReference type="Proteomes" id="UP000805193">
    <property type="component" value="Unassembled WGS sequence"/>
</dbReference>
<evidence type="ECO:0000313" key="1">
    <source>
        <dbReference type="EMBL" id="KAG0423339.1"/>
    </source>
</evidence>
<accession>A0AC60PQU5</accession>
<sequence length="126" mass="13907">MAYGESALAAIDRGNRLTPFAAETKRQHPWSSRWTAAEAAWASLANRVSPILLRHPALRQDDQSAAEKTHRWTSRASPGMCTQCENVARECGTLTERLPNSFGSSGKVEFYGHPSVNNATLPQRLQ</sequence>